<feature type="non-terminal residue" evidence="2">
    <location>
        <position position="1"/>
    </location>
</feature>
<name>A0A5J4S2B4_9EUKA</name>
<sequence>VISPNKGSKISLLPPAPKTRPVIVSHSSSSSINQQSHEQQSQRGSRPGSASRSGSSERQLHGSIGEGLSEDAQTNLKKFWDIVEKVK</sequence>
<organism evidence="2 3">
    <name type="scientific">Streblomastix strix</name>
    <dbReference type="NCBI Taxonomy" id="222440"/>
    <lineage>
        <taxon>Eukaryota</taxon>
        <taxon>Metamonada</taxon>
        <taxon>Preaxostyla</taxon>
        <taxon>Oxymonadida</taxon>
        <taxon>Streblomastigidae</taxon>
        <taxon>Streblomastix</taxon>
    </lineage>
</organism>
<reference evidence="2 3" key="1">
    <citation type="submission" date="2019-03" db="EMBL/GenBank/DDBJ databases">
        <title>Single cell metagenomics reveals metabolic interactions within the superorganism composed of flagellate Streblomastix strix and complex community of Bacteroidetes bacteria on its surface.</title>
        <authorList>
            <person name="Treitli S.C."/>
            <person name="Kolisko M."/>
            <person name="Husnik F."/>
            <person name="Keeling P."/>
            <person name="Hampl V."/>
        </authorList>
    </citation>
    <scope>NUCLEOTIDE SEQUENCE [LARGE SCALE GENOMIC DNA]</scope>
    <source>
        <strain evidence="2">ST1C</strain>
    </source>
</reference>
<evidence type="ECO:0000313" key="2">
    <source>
        <dbReference type="EMBL" id="KAA6339888.1"/>
    </source>
</evidence>
<feature type="region of interest" description="Disordered" evidence="1">
    <location>
        <begin position="1"/>
        <end position="71"/>
    </location>
</feature>
<feature type="compositionally biased region" description="Low complexity" evidence="1">
    <location>
        <begin position="25"/>
        <end position="57"/>
    </location>
</feature>
<protein>
    <submittedName>
        <fullName evidence="2">Uncharacterized protein</fullName>
    </submittedName>
</protein>
<evidence type="ECO:0000313" key="3">
    <source>
        <dbReference type="Proteomes" id="UP000324800"/>
    </source>
</evidence>
<comment type="caution">
    <text evidence="2">The sequence shown here is derived from an EMBL/GenBank/DDBJ whole genome shotgun (WGS) entry which is preliminary data.</text>
</comment>
<gene>
    <name evidence="2" type="ORF">EZS28_052574</name>
</gene>
<dbReference type="AlphaFoldDB" id="A0A5J4S2B4"/>
<dbReference type="Proteomes" id="UP000324800">
    <property type="component" value="Unassembled WGS sequence"/>
</dbReference>
<dbReference type="EMBL" id="SNRW01041019">
    <property type="protein sequence ID" value="KAA6339888.1"/>
    <property type="molecule type" value="Genomic_DNA"/>
</dbReference>
<accession>A0A5J4S2B4</accession>
<proteinExistence type="predicted"/>
<evidence type="ECO:0000256" key="1">
    <source>
        <dbReference type="SAM" id="MobiDB-lite"/>
    </source>
</evidence>